<dbReference type="Pfam" id="PF08240">
    <property type="entry name" value="ADH_N"/>
    <property type="match status" value="1"/>
</dbReference>
<evidence type="ECO:0000256" key="1">
    <source>
        <dbReference type="ARBA" id="ARBA00008072"/>
    </source>
</evidence>
<dbReference type="CDD" id="cd08249">
    <property type="entry name" value="enoyl_reductase_like"/>
    <property type="match status" value="1"/>
</dbReference>
<dbReference type="SUPFAM" id="SSF51735">
    <property type="entry name" value="NAD(P)-binding Rossmann-fold domains"/>
    <property type="match status" value="1"/>
</dbReference>
<organism evidence="4 5">
    <name type="scientific">Coleophoma cylindrospora</name>
    <dbReference type="NCBI Taxonomy" id="1849047"/>
    <lineage>
        <taxon>Eukaryota</taxon>
        <taxon>Fungi</taxon>
        <taxon>Dikarya</taxon>
        <taxon>Ascomycota</taxon>
        <taxon>Pezizomycotina</taxon>
        <taxon>Leotiomycetes</taxon>
        <taxon>Helotiales</taxon>
        <taxon>Dermateaceae</taxon>
        <taxon>Coleophoma</taxon>
    </lineage>
</organism>
<dbReference type="GO" id="GO:0016651">
    <property type="term" value="F:oxidoreductase activity, acting on NAD(P)H"/>
    <property type="evidence" value="ECO:0007669"/>
    <property type="project" value="InterPro"/>
</dbReference>
<dbReference type="PANTHER" id="PTHR45348:SF5">
    <property type="entry name" value="OXIDOREDUCTASE, PUTATIVE (AFU_ORTHOLOGUE AFUA_8G01420)-RELATED"/>
    <property type="match status" value="1"/>
</dbReference>
<dbReference type="AlphaFoldDB" id="A0A3D8RNL7"/>
<dbReference type="InterPro" id="IPR013154">
    <property type="entry name" value="ADH-like_N"/>
</dbReference>
<comment type="similarity">
    <text evidence="1">Belongs to the zinc-containing alcohol dehydrogenase family.</text>
</comment>
<proteinExistence type="inferred from homology"/>
<feature type="domain" description="Enoyl reductase (ER)" evidence="3">
    <location>
        <begin position="9"/>
        <end position="344"/>
    </location>
</feature>
<dbReference type="SUPFAM" id="SSF50129">
    <property type="entry name" value="GroES-like"/>
    <property type="match status" value="1"/>
</dbReference>
<keyword evidence="2" id="KW-0560">Oxidoreductase</keyword>
<protein>
    <recommendedName>
        <fullName evidence="3">Enoyl reductase (ER) domain-containing protein</fullName>
    </recommendedName>
</protein>
<dbReference type="InterPro" id="IPR020843">
    <property type="entry name" value="ER"/>
</dbReference>
<evidence type="ECO:0000256" key="2">
    <source>
        <dbReference type="ARBA" id="ARBA00023002"/>
    </source>
</evidence>
<dbReference type="EMBL" id="PDLM01000006">
    <property type="protein sequence ID" value="RDW75546.1"/>
    <property type="molecule type" value="Genomic_DNA"/>
</dbReference>
<dbReference type="PANTHER" id="PTHR45348">
    <property type="entry name" value="HYPOTHETICAL OXIDOREDUCTASE (EUROFUNG)"/>
    <property type="match status" value="1"/>
</dbReference>
<sequence length="360" mass="38627">MKEALVSAGPTVTIVESPIPKYNDDQVLIKVAIAGSNPKDWKRADASNVPFNQGEDVAGTIFAVGDNITEFKVGDRVAGYHQFGKSGGTYAQYAVCYGFTTFHIPKKISFEEAATIPMAALVAATGLFSRLRLPPLWDAATKPCPLIIYGASSAVGSFAVKLAKASNIHPIIAVAGKGAPYVESLIDRSKGDTIIDYRQSDEAIVGHIRTALSNTGQSKLEYAFDVTSDHGSFQNIIKVLDPAGHINLINPNGDFSAIPESFHRTITVVISVHRDVSQDPWFAEASKQGVTTGGKEFGFIYSKLFGRGLSEGWFSGHPFEVVPGGLDGIEKGLKDLKSGKASAVKYIYRIEDTPTISILD</sequence>
<dbReference type="SMART" id="SM00829">
    <property type="entry name" value="PKS_ER"/>
    <property type="match status" value="1"/>
</dbReference>
<dbReference type="Gene3D" id="3.40.50.720">
    <property type="entry name" value="NAD(P)-binding Rossmann-like Domain"/>
    <property type="match status" value="1"/>
</dbReference>
<dbReference type="InterPro" id="IPR036291">
    <property type="entry name" value="NAD(P)-bd_dom_sf"/>
</dbReference>
<evidence type="ECO:0000259" key="3">
    <source>
        <dbReference type="SMART" id="SM00829"/>
    </source>
</evidence>
<comment type="caution">
    <text evidence="4">The sequence shown here is derived from an EMBL/GenBank/DDBJ whole genome shotgun (WGS) entry which is preliminary data.</text>
</comment>
<accession>A0A3D8RNL7</accession>
<gene>
    <name evidence="4" type="ORF">BP6252_06688</name>
</gene>
<dbReference type="STRING" id="1849047.A0A3D8RNL7"/>
<dbReference type="InterPro" id="IPR011032">
    <property type="entry name" value="GroES-like_sf"/>
</dbReference>
<dbReference type="Gene3D" id="3.90.180.10">
    <property type="entry name" value="Medium-chain alcohol dehydrogenases, catalytic domain"/>
    <property type="match status" value="1"/>
</dbReference>
<name>A0A3D8RNL7_9HELO</name>
<evidence type="ECO:0000313" key="5">
    <source>
        <dbReference type="Proteomes" id="UP000256645"/>
    </source>
</evidence>
<dbReference type="Proteomes" id="UP000256645">
    <property type="component" value="Unassembled WGS sequence"/>
</dbReference>
<dbReference type="InterPro" id="IPR047122">
    <property type="entry name" value="Trans-enoyl_RdTase-like"/>
</dbReference>
<keyword evidence="5" id="KW-1185">Reference proteome</keyword>
<dbReference type="OrthoDB" id="3233595at2759"/>
<evidence type="ECO:0000313" key="4">
    <source>
        <dbReference type="EMBL" id="RDW75546.1"/>
    </source>
</evidence>
<reference evidence="4 5" key="1">
    <citation type="journal article" date="2018" name="IMA Fungus">
        <title>IMA Genome-F 9: Draft genome sequence of Annulohypoxylon stygium, Aspergillus mulundensis, Berkeleyomyces basicola (syn. Thielaviopsis basicola), Ceratocystis smalleyi, two Cercospora beticola strains, Coleophoma cylindrospora, Fusarium fracticaudum, Phialophora cf. hyalina, and Morchella septimelata.</title>
        <authorList>
            <person name="Wingfield B.D."/>
            <person name="Bills G.F."/>
            <person name="Dong Y."/>
            <person name="Huang W."/>
            <person name="Nel W.J."/>
            <person name="Swalarsk-Parry B.S."/>
            <person name="Vaghefi N."/>
            <person name="Wilken P.M."/>
            <person name="An Z."/>
            <person name="de Beer Z.W."/>
            <person name="De Vos L."/>
            <person name="Chen L."/>
            <person name="Duong T.A."/>
            <person name="Gao Y."/>
            <person name="Hammerbacher A."/>
            <person name="Kikkert J.R."/>
            <person name="Li Y."/>
            <person name="Li H."/>
            <person name="Li K."/>
            <person name="Li Q."/>
            <person name="Liu X."/>
            <person name="Ma X."/>
            <person name="Naidoo K."/>
            <person name="Pethybridge S.J."/>
            <person name="Sun J."/>
            <person name="Steenkamp E.T."/>
            <person name="van der Nest M.A."/>
            <person name="van Wyk S."/>
            <person name="Wingfield M.J."/>
            <person name="Xiong C."/>
            <person name="Yue Q."/>
            <person name="Zhang X."/>
        </authorList>
    </citation>
    <scope>NUCLEOTIDE SEQUENCE [LARGE SCALE GENOMIC DNA]</scope>
    <source>
        <strain evidence="4 5">BP6252</strain>
    </source>
</reference>